<dbReference type="PIRSF" id="PIRSF033563">
    <property type="entry name" value="UCP033563"/>
    <property type="match status" value="1"/>
</dbReference>
<organism evidence="1 2">
    <name type="scientific">candidate division TA06 bacterium DG_24</name>
    <dbReference type="NCBI Taxonomy" id="1703770"/>
    <lineage>
        <taxon>Bacteria</taxon>
        <taxon>Bacteria division TA06</taxon>
    </lineage>
</organism>
<dbReference type="Proteomes" id="UP000052008">
    <property type="component" value="Unassembled WGS sequence"/>
</dbReference>
<dbReference type="EMBL" id="LIZS01000019">
    <property type="protein sequence ID" value="KPJ53434.1"/>
    <property type="molecule type" value="Genomic_DNA"/>
</dbReference>
<dbReference type="AlphaFoldDB" id="A0A0S7WTI7"/>
<gene>
    <name evidence="1" type="ORF">AMJ39_04645</name>
</gene>
<dbReference type="STRING" id="1703770.AMJ39_04645"/>
<protein>
    <recommendedName>
        <fullName evidence="3">DUF1015 domain-containing protein</fullName>
    </recommendedName>
</protein>
<dbReference type="PANTHER" id="PTHR36454:SF1">
    <property type="entry name" value="DUF1015 DOMAIN-CONTAINING PROTEIN"/>
    <property type="match status" value="1"/>
</dbReference>
<evidence type="ECO:0008006" key="3">
    <source>
        <dbReference type="Google" id="ProtNLM"/>
    </source>
</evidence>
<dbReference type="InterPro" id="IPR008323">
    <property type="entry name" value="UCP033563"/>
</dbReference>
<comment type="caution">
    <text evidence="1">The sequence shown here is derived from an EMBL/GenBank/DDBJ whole genome shotgun (WGS) entry which is preliminary data.</text>
</comment>
<proteinExistence type="predicted"/>
<evidence type="ECO:0000313" key="2">
    <source>
        <dbReference type="Proteomes" id="UP000052008"/>
    </source>
</evidence>
<sequence>MAKIFPFRGIRYDVSKVGDPRLLVTPPYDVISPQDQERFYGRSEYNIVRIIRGKDESGDDEKRNKYQRAGEYFTRWLAEGVLVEDGRPGLYLWDQEYKVRGGTKVRRGFVAMTRIEELGEGVVPHEKTLAKPKQDRLNLMRATQAFFGQIFVLYSDPKKVINGLLGSAAAETSPLADFVFDDGVRQKMWRIEDEDVIGRVTEGMAGQPLFIADGHHRYETALTYRNEMRAQGMKCEGAESFENVMMTFVNMDDEGLSIFPTHRFVYGLEDFDRDTFLSELQEHFWVEPFAGGKGEGAVAAFIRELESRGADGHVFGLYTGGGTYHLFGLRDESYADSFGVADRSREWRRLDVAILHTLVLDRVMGVTPEKVEEHIKYTRDDAEAIAEVDSRKYQLSFLMNATRIGEVKAIAINRERMPQKSTYFYPKVLTGLVACRIYLVE</sequence>
<evidence type="ECO:0000313" key="1">
    <source>
        <dbReference type="EMBL" id="KPJ53434.1"/>
    </source>
</evidence>
<dbReference type="Pfam" id="PF06245">
    <property type="entry name" value="DUF1015"/>
    <property type="match status" value="1"/>
</dbReference>
<reference evidence="1 2" key="1">
    <citation type="journal article" date="2015" name="Microbiome">
        <title>Genomic resolution of linkages in carbon, nitrogen, and sulfur cycling among widespread estuary sediment bacteria.</title>
        <authorList>
            <person name="Baker B.J."/>
            <person name="Lazar C.S."/>
            <person name="Teske A.P."/>
            <person name="Dick G.J."/>
        </authorList>
    </citation>
    <scope>NUCLEOTIDE SEQUENCE [LARGE SCALE GENOMIC DNA]</scope>
    <source>
        <strain evidence="1">DG_24</strain>
    </source>
</reference>
<dbReference type="PANTHER" id="PTHR36454">
    <property type="entry name" value="LMO2823 PROTEIN"/>
    <property type="match status" value="1"/>
</dbReference>
<name>A0A0S7WTI7_UNCT6</name>
<accession>A0A0S7WTI7</accession>